<dbReference type="AlphaFoldDB" id="A0A1B6FA45"/>
<dbReference type="EMBL" id="GECZ01022711">
    <property type="protein sequence ID" value="JAS47058.1"/>
    <property type="molecule type" value="Transcribed_RNA"/>
</dbReference>
<name>A0A1B6FA45_9HEMI</name>
<gene>
    <name evidence="2" type="ORF">g.12547</name>
</gene>
<dbReference type="SUPFAM" id="SSF81901">
    <property type="entry name" value="HCP-like"/>
    <property type="match status" value="1"/>
</dbReference>
<feature type="compositionally biased region" description="Polar residues" evidence="1">
    <location>
        <begin position="397"/>
        <end position="417"/>
    </location>
</feature>
<reference evidence="2" key="1">
    <citation type="submission" date="2015-11" db="EMBL/GenBank/DDBJ databases">
        <title>De novo transcriptome assembly of four potential Pierce s Disease insect vectors from Arizona vineyards.</title>
        <authorList>
            <person name="Tassone E.E."/>
        </authorList>
    </citation>
    <scope>NUCLEOTIDE SEQUENCE</scope>
</reference>
<feature type="compositionally biased region" description="Low complexity" evidence="1">
    <location>
        <begin position="375"/>
        <end position="396"/>
    </location>
</feature>
<proteinExistence type="predicted"/>
<dbReference type="Gene3D" id="1.25.40.10">
    <property type="entry name" value="Tetratricopeptide repeat domain"/>
    <property type="match status" value="1"/>
</dbReference>
<feature type="compositionally biased region" description="Polar residues" evidence="1">
    <location>
        <begin position="354"/>
        <end position="374"/>
    </location>
</feature>
<evidence type="ECO:0000256" key="1">
    <source>
        <dbReference type="SAM" id="MobiDB-lite"/>
    </source>
</evidence>
<evidence type="ECO:0000313" key="2">
    <source>
        <dbReference type="EMBL" id="JAS47058.1"/>
    </source>
</evidence>
<protein>
    <submittedName>
        <fullName evidence="2">Uncharacterized protein</fullName>
    </submittedName>
</protein>
<dbReference type="InterPro" id="IPR011990">
    <property type="entry name" value="TPR-like_helical_dom_sf"/>
</dbReference>
<feature type="region of interest" description="Disordered" evidence="1">
    <location>
        <begin position="354"/>
        <end position="417"/>
    </location>
</feature>
<organism evidence="2">
    <name type="scientific">Cuerna arida</name>
    <dbReference type="NCBI Taxonomy" id="1464854"/>
    <lineage>
        <taxon>Eukaryota</taxon>
        <taxon>Metazoa</taxon>
        <taxon>Ecdysozoa</taxon>
        <taxon>Arthropoda</taxon>
        <taxon>Hexapoda</taxon>
        <taxon>Insecta</taxon>
        <taxon>Pterygota</taxon>
        <taxon>Neoptera</taxon>
        <taxon>Paraneoptera</taxon>
        <taxon>Hemiptera</taxon>
        <taxon>Auchenorrhyncha</taxon>
        <taxon>Membracoidea</taxon>
        <taxon>Cicadellidae</taxon>
        <taxon>Cicadellinae</taxon>
        <taxon>Proconiini</taxon>
        <taxon>Cuerna</taxon>
    </lineage>
</organism>
<feature type="non-terminal residue" evidence="2">
    <location>
        <position position="1"/>
    </location>
</feature>
<accession>A0A1B6FA45</accession>
<sequence>ESEKLIWRFYKNKTGFYSSELFQSLKDMAKEALKYYMEAYKMNPNCAKTLRRVGYGLMNLPSDVADYKVAHECLIRSLEISDHGKTLHILGCFYERFCDNYEKALDCFERAAKKPSHLGLMEMIRMKYTLDPEFDPCGDLEDAIKWEVKGSDLTELFAQLGGYHLLVKRDLIKSIEYFSQIMALDKNTPHMTEFNSIFLSTNHRINLFEYLMKESLLYLQQEIVESIGEEDRQTILTNKSIVNDFYISIKERIDPAWMNKPLDSIITLHKQSQHNLAYEKRRSEMYASRFNPSLRGDSLKYRTMSQSSNSVNWRSSSSSNNSQSWRNASSSYNSESWKNSSSGNNFKYWRNSSSSNNHGGWRNSSSDNNSEGWKNSTSGSNYRGGRNSSFGNNSEGWRNSTSGNTSECWRNSSSGNK</sequence>
<feature type="region of interest" description="Disordered" evidence="1">
    <location>
        <begin position="309"/>
        <end position="341"/>
    </location>
</feature>